<evidence type="ECO:0000313" key="12">
    <source>
        <dbReference type="Proteomes" id="UP001595528"/>
    </source>
</evidence>
<keyword evidence="8" id="KW-0868">Chloride</keyword>
<sequence length="574" mass="60788">MADRKADDGQPLWLMAVLGILVGVVAGFGAWIFRLLIGLVHNLLFLGEPQLYYDANLHTPAGPFGAAIILAPVIGSVVVTFLVKTFAPEAKGHGVPEVMDAIHYNDGRIRPQVAVVKSIASAVSIGSGGSVGREGPIIQIGAAFGSTLGAIFRLPPRQKIILICAGAGGGIAATFNAPLGGVLFAIELLLLSVNARSLLPVALGTMTATYIGRWLLSTHPSFDVPDLVIPDFHLVQGWGLVLFLPLGLIMGLVCWIFVRGIYWAEDRFDNLIRNDYLRHALGMLAVGVMIWLMLRFAGNYYIQGVGYAAIMDILQGALSDPLFLLLLFVLKFVATCLTLGSGGSGGVFSPSLFMGATVGAAFGMGCHELFPALAIAIPVFAIAGMAAAVGGTTGAVLTASVMVFEMTLDQRAILPIVVTVVIAYALRKYLSPDSIYTLKLRRRGHVVPEGLQAAVDDARAVRHAMSDRYRMARPDALAVPGREPVVVERDGTIVGVVPPLPDGSSRPVGDLPMARLVFVPPEAPLVATQREMHREGADYALVLKAPGQKRAADIVGILGPVEIAACTCRTARLL</sequence>
<dbReference type="SUPFAM" id="SSF81340">
    <property type="entry name" value="Clc chloride channel"/>
    <property type="match status" value="1"/>
</dbReference>
<dbReference type="PRINTS" id="PR00762">
    <property type="entry name" value="CLCHANNEL"/>
</dbReference>
<evidence type="ECO:0000256" key="6">
    <source>
        <dbReference type="ARBA" id="ARBA00023136"/>
    </source>
</evidence>
<accession>A0ABV7KZQ2</accession>
<feature type="transmembrane region" description="Helical" evidence="10">
    <location>
        <begin position="322"/>
        <end position="348"/>
    </location>
</feature>
<dbReference type="PANTHER" id="PTHR43427">
    <property type="entry name" value="CHLORIDE CHANNEL PROTEIN CLC-E"/>
    <property type="match status" value="1"/>
</dbReference>
<proteinExistence type="predicted"/>
<keyword evidence="4 10" id="KW-1133">Transmembrane helix</keyword>
<evidence type="ECO:0000313" key="11">
    <source>
        <dbReference type="EMBL" id="MFC3227831.1"/>
    </source>
</evidence>
<dbReference type="RefSeq" id="WP_379900340.1">
    <property type="nucleotide sequence ID" value="NZ_JBHRTR010000025.1"/>
</dbReference>
<evidence type="ECO:0000256" key="4">
    <source>
        <dbReference type="ARBA" id="ARBA00022989"/>
    </source>
</evidence>
<evidence type="ECO:0000256" key="1">
    <source>
        <dbReference type="ARBA" id="ARBA00004141"/>
    </source>
</evidence>
<feature type="transmembrane region" description="Helical" evidence="10">
    <location>
        <begin position="12"/>
        <end position="41"/>
    </location>
</feature>
<evidence type="ECO:0000256" key="5">
    <source>
        <dbReference type="ARBA" id="ARBA00023065"/>
    </source>
</evidence>
<feature type="transmembrane region" description="Helical" evidence="10">
    <location>
        <begin position="412"/>
        <end position="430"/>
    </location>
</feature>
<feature type="transmembrane region" description="Helical" evidence="10">
    <location>
        <begin position="279"/>
        <end position="302"/>
    </location>
</feature>
<keyword evidence="2" id="KW-0813">Transport</keyword>
<name>A0ABV7KZQ2_9PROT</name>
<gene>
    <name evidence="11" type="ORF">ACFOGJ_11350</name>
</gene>
<dbReference type="InterPro" id="IPR014743">
    <property type="entry name" value="Cl-channel_core"/>
</dbReference>
<keyword evidence="7" id="KW-0869">Chloride channel</keyword>
<keyword evidence="12" id="KW-1185">Reference proteome</keyword>
<feature type="transmembrane region" description="Helical" evidence="10">
    <location>
        <begin position="369"/>
        <end position="392"/>
    </location>
</feature>
<comment type="caution">
    <text evidence="11">The sequence shown here is derived from an EMBL/GenBank/DDBJ whole genome shotgun (WGS) entry which is preliminary data.</text>
</comment>
<evidence type="ECO:0000256" key="7">
    <source>
        <dbReference type="ARBA" id="ARBA00023173"/>
    </source>
</evidence>
<keyword evidence="6 10" id="KW-0472">Membrane</keyword>
<dbReference type="PANTHER" id="PTHR43427:SF6">
    <property type="entry name" value="CHLORIDE CHANNEL PROTEIN CLC-E"/>
    <property type="match status" value="1"/>
</dbReference>
<dbReference type="Gene3D" id="1.10.3080.10">
    <property type="entry name" value="Clc chloride channel"/>
    <property type="match status" value="1"/>
</dbReference>
<comment type="subcellular location">
    <subcellularLocation>
        <location evidence="1">Membrane</location>
        <topology evidence="1">Multi-pass membrane protein</topology>
    </subcellularLocation>
</comment>
<dbReference type="Pfam" id="PF00654">
    <property type="entry name" value="Voltage_CLC"/>
    <property type="match status" value="1"/>
</dbReference>
<dbReference type="EMBL" id="JBHRTR010000025">
    <property type="protein sequence ID" value="MFC3227831.1"/>
    <property type="molecule type" value="Genomic_DNA"/>
</dbReference>
<evidence type="ECO:0000256" key="10">
    <source>
        <dbReference type="SAM" id="Phobius"/>
    </source>
</evidence>
<keyword evidence="5" id="KW-0406">Ion transport</keyword>
<keyword evidence="9" id="KW-0407">Ion channel</keyword>
<feature type="transmembrane region" description="Helical" evidence="10">
    <location>
        <begin position="160"/>
        <end position="186"/>
    </location>
</feature>
<dbReference type="InterPro" id="IPR001807">
    <property type="entry name" value="ClC"/>
</dbReference>
<feature type="transmembrane region" description="Helical" evidence="10">
    <location>
        <begin position="61"/>
        <end position="83"/>
    </location>
</feature>
<dbReference type="CDD" id="cd00400">
    <property type="entry name" value="Voltage_gated_ClC"/>
    <property type="match status" value="1"/>
</dbReference>
<feature type="transmembrane region" description="Helical" evidence="10">
    <location>
        <begin position="236"/>
        <end position="258"/>
    </location>
</feature>
<evidence type="ECO:0000256" key="8">
    <source>
        <dbReference type="ARBA" id="ARBA00023214"/>
    </source>
</evidence>
<dbReference type="InterPro" id="IPR050368">
    <property type="entry name" value="ClC-type_chloride_channel"/>
</dbReference>
<keyword evidence="3 10" id="KW-0812">Transmembrane</keyword>
<evidence type="ECO:0000256" key="9">
    <source>
        <dbReference type="ARBA" id="ARBA00023303"/>
    </source>
</evidence>
<organism evidence="11 12">
    <name type="scientific">Marinibaculum pumilum</name>
    <dbReference type="NCBI Taxonomy" id="1766165"/>
    <lineage>
        <taxon>Bacteria</taxon>
        <taxon>Pseudomonadati</taxon>
        <taxon>Pseudomonadota</taxon>
        <taxon>Alphaproteobacteria</taxon>
        <taxon>Rhodospirillales</taxon>
        <taxon>Rhodospirillaceae</taxon>
        <taxon>Marinibaculum</taxon>
    </lineage>
</organism>
<evidence type="ECO:0000256" key="2">
    <source>
        <dbReference type="ARBA" id="ARBA00022448"/>
    </source>
</evidence>
<evidence type="ECO:0000256" key="3">
    <source>
        <dbReference type="ARBA" id="ARBA00022692"/>
    </source>
</evidence>
<protein>
    <submittedName>
        <fullName evidence="11">Chloride channel protein</fullName>
    </submittedName>
</protein>
<reference evidence="12" key="1">
    <citation type="journal article" date="2019" name="Int. J. Syst. Evol. Microbiol.">
        <title>The Global Catalogue of Microorganisms (GCM) 10K type strain sequencing project: providing services to taxonomists for standard genome sequencing and annotation.</title>
        <authorList>
            <consortium name="The Broad Institute Genomics Platform"/>
            <consortium name="The Broad Institute Genome Sequencing Center for Infectious Disease"/>
            <person name="Wu L."/>
            <person name="Ma J."/>
        </authorList>
    </citation>
    <scope>NUCLEOTIDE SEQUENCE [LARGE SCALE GENOMIC DNA]</scope>
    <source>
        <strain evidence="12">KCTC 42964</strain>
    </source>
</reference>
<dbReference type="Proteomes" id="UP001595528">
    <property type="component" value="Unassembled WGS sequence"/>
</dbReference>